<dbReference type="SMART" id="SM00020">
    <property type="entry name" value="Tryp_SPc"/>
    <property type="match status" value="1"/>
</dbReference>
<gene>
    <name evidence="3" type="ORF">LWC34_21365</name>
</gene>
<accession>A0ABS8ZFQ9</accession>
<evidence type="ECO:0000313" key="3">
    <source>
        <dbReference type="EMBL" id="MCE7005358.1"/>
    </source>
</evidence>
<sequence length="180" mass="19034">MALAVIATPANAIINGTESAEPYAFFGSLQAPGAPGSNGHGCGVTLIAPQWVLTGSHCARVPTLAHNGVPRGWKVRLGSLDTKSGGELVDVDKFYRLANEREGYFGRDHSLLHLATPVKAKPIRVASRTPADGTAVRFVGWGNMCAEGEPPCYPDRLQEADFVVQPISSVLLASRALRSA</sequence>
<keyword evidence="3" id="KW-0378">Hydrolase</keyword>
<organism evidence="3 4">
    <name type="scientific">Kibdelosporangium philippinense</name>
    <dbReference type="NCBI Taxonomy" id="211113"/>
    <lineage>
        <taxon>Bacteria</taxon>
        <taxon>Bacillati</taxon>
        <taxon>Actinomycetota</taxon>
        <taxon>Actinomycetes</taxon>
        <taxon>Pseudonocardiales</taxon>
        <taxon>Pseudonocardiaceae</taxon>
        <taxon>Kibdelosporangium</taxon>
    </lineage>
</organism>
<keyword evidence="4" id="KW-1185">Reference proteome</keyword>
<dbReference type="SUPFAM" id="SSF50494">
    <property type="entry name" value="Trypsin-like serine proteases"/>
    <property type="match status" value="1"/>
</dbReference>
<reference evidence="3 4" key="1">
    <citation type="submission" date="2021-12" db="EMBL/GenBank/DDBJ databases">
        <title>Genome sequence of Kibdelosporangium philippinense ATCC 49844.</title>
        <authorList>
            <person name="Fedorov E.A."/>
            <person name="Omeragic M."/>
            <person name="Shalygina K.F."/>
            <person name="Maclea K.S."/>
        </authorList>
    </citation>
    <scope>NUCLEOTIDE SEQUENCE [LARGE SCALE GENOMIC DNA]</scope>
    <source>
        <strain evidence="3 4">ATCC 49844</strain>
    </source>
</reference>
<dbReference type="PANTHER" id="PTHR24276">
    <property type="entry name" value="POLYSERASE-RELATED"/>
    <property type="match status" value="1"/>
</dbReference>
<proteinExistence type="predicted"/>
<dbReference type="GO" id="GO:0016787">
    <property type="term" value="F:hydrolase activity"/>
    <property type="evidence" value="ECO:0007669"/>
    <property type="project" value="UniProtKB-KW"/>
</dbReference>
<dbReference type="RefSeq" id="WP_233726951.1">
    <property type="nucleotide sequence ID" value="NZ_JAJVCN010000002.1"/>
</dbReference>
<feature type="domain" description="Peptidase S1" evidence="2">
    <location>
        <begin position="13"/>
        <end position="180"/>
    </location>
</feature>
<dbReference type="Pfam" id="PF00089">
    <property type="entry name" value="Trypsin"/>
    <property type="match status" value="1"/>
</dbReference>
<evidence type="ECO:0000313" key="4">
    <source>
        <dbReference type="Proteomes" id="UP001521150"/>
    </source>
</evidence>
<dbReference type="Proteomes" id="UP001521150">
    <property type="component" value="Unassembled WGS sequence"/>
</dbReference>
<dbReference type="EC" id="3.4.21.-" evidence="3"/>
<dbReference type="PROSITE" id="PS50240">
    <property type="entry name" value="TRYPSIN_DOM"/>
    <property type="match status" value="1"/>
</dbReference>
<dbReference type="Gene3D" id="2.40.10.10">
    <property type="entry name" value="Trypsin-like serine proteases"/>
    <property type="match status" value="1"/>
</dbReference>
<evidence type="ECO:0000259" key="2">
    <source>
        <dbReference type="PROSITE" id="PS50240"/>
    </source>
</evidence>
<dbReference type="PANTHER" id="PTHR24276:SF98">
    <property type="entry name" value="FI18310P1-RELATED"/>
    <property type="match status" value="1"/>
</dbReference>
<dbReference type="EMBL" id="JAJVCN010000002">
    <property type="protein sequence ID" value="MCE7005358.1"/>
    <property type="molecule type" value="Genomic_DNA"/>
</dbReference>
<protein>
    <submittedName>
        <fullName evidence="3">Trypsin-like serine protease</fullName>
        <ecNumber evidence="3">3.4.21.-</ecNumber>
    </submittedName>
</protein>
<dbReference type="InterPro" id="IPR050430">
    <property type="entry name" value="Peptidase_S1"/>
</dbReference>
<dbReference type="InterPro" id="IPR009003">
    <property type="entry name" value="Peptidase_S1_PA"/>
</dbReference>
<name>A0ABS8ZFQ9_9PSEU</name>
<dbReference type="InterPro" id="IPR043504">
    <property type="entry name" value="Peptidase_S1_PA_chymotrypsin"/>
</dbReference>
<evidence type="ECO:0000256" key="1">
    <source>
        <dbReference type="ARBA" id="ARBA00023157"/>
    </source>
</evidence>
<comment type="caution">
    <text evidence="3">The sequence shown here is derived from an EMBL/GenBank/DDBJ whole genome shotgun (WGS) entry which is preliminary data.</text>
</comment>
<keyword evidence="1" id="KW-1015">Disulfide bond</keyword>
<dbReference type="InterPro" id="IPR001254">
    <property type="entry name" value="Trypsin_dom"/>
</dbReference>